<dbReference type="GO" id="GO:0042262">
    <property type="term" value="P:DNA protection"/>
    <property type="evidence" value="ECO:0007669"/>
    <property type="project" value="InterPro"/>
</dbReference>
<proteinExistence type="predicted"/>
<name>A0A0F8Z350_9ZZZZ</name>
<dbReference type="EMBL" id="LAZR01053566">
    <property type="protein sequence ID" value="KKK80470.1"/>
    <property type="molecule type" value="Genomic_DNA"/>
</dbReference>
<comment type="caution">
    <text evidence="1">The sequence shown here is derived from an EMBL/GenBank/DDBJ whole genome shotgun (WGS) entry which is preliminary data.</text>
</comment>
<reference evidence="1" key="1">
    <citation type="journal article" date="2015" name="Nature">
        <title>Complex archaea that bridge the gap between prokaryotes and eukaryotes.</title>
        <authorList>
            <person name="Spang A."/>
            <person name="Saw J.H."/>
            <person name="Jorgensen S.L."/>
            <person name="Zaremba-Niedzwiedzka K."/>
            <person name="Martijn J."/>
            <person name="Lind A.E."/>
            <person name="van Eijk R."/>
            <person name="Schleper C."/>
            <person name="Guy L."/>
            <person name="Ettema T.J."/>
        </authorList>
    </citation>
    <scope>NUCLEOTIDE SEQUENCE</scope>
</reference>
<protein>
    <submittedName>
        <fullName evidence="1">Uncharacterized protein</fullName>
    </submittedName>
</protein>
<dbReference type="SUPFAM" id="SSF161266">
    <property type="entry name" value="Gam-like"/>
    <property type="match status" value="1"/>
</dbReference>
<dbReference type="Pfam" id="PF07352">
    <property type="entry name" value="Phage_Mu_Gam"/>
    <property type="match status" value="1"/>
</dbReference>
<organism evidence="1">
    <name type="scientific">marine sediment metagenome</name>
    <dbReference type="NCBI Taxonomy" id="412755"/>
    <lineage>
        <taxon>unclassified sequences</taxon>
        <taxon>metagenomes</taxon>
        <taxon>ecological metagenomes</taxon>
    </lineage>
</organism>
<dbReference type="AlphaFoldDB" id="A0A0F8Z350"/>
<dbReference type="GO" id="GO:0003690">
    <property type="term" value="F:double-stranded DNA binding"/>
    <property type="evidence" value="ECO:0007669"/>
    <property type="project" value="InterPro"/>
</dbReference>
<dbReference type="InterPro" id="IPR009951">
    <property type="entry name" value="Host-nuc_inhib_Gam"/>
</dbReference>
<evidence type="ECO:0000313" key="1">
    <source>
        <dbReference type="EMBL" id="KKK80470.1"/>
    </source>
</evidence>
<accession>A0A0F8Z350</accession>
<sequence>MNEPTATELTKDPLAAIAFREELQADGHDLPELASTMGEADARLRASIFLGIMRSIEHQMDENDAECKALVAWTKERHAERQARLDAQKGWVRMTLESLYGFMRPPKGKKSLNLIGGKIGTRAAKDTLEVEDDKALIEWVQADTHNRPQQLIRVKYEINMAETREYMEAIAERDGIGPTPPGVKLESHKDKFFATPAV</sequence>
<gene>
    <name evidence="1" type="ORF">LCGC14_2823160</name>
</gene>